<accession>A0A4C1SS36</accession>
<sequence length="175" mass="19847">MHLLSFGANSVRETSYTKHAKHVLSGEENPQESSDSKKESDIETENLASDRNTDSEEDLSDRESLGVVQRLSEPIYNTGRNVTTDDWYTCIPLAKRHLFIENLSMILIKPYLRERRTQLNLPKLTRERLSEILKINDEPGPAGVQILCRSLSAQPPGAARYLPRRPHSPITANRP</sequence>
<proteinExistence type="predicted"/>
<gene>
    <name evidence="2" type="ORF">EVAR_3344_1</name>
</gene>
<comment type="caution">
    <text evidence="2">The sequence shown here is derived from an EMBL/GenBank/DDBJ whole genome shotgun (WGS) entry which is preliminary data.</text>
</comment>
<name>A0A4C1SS36_EUMVA</name>
<dbReference type="AlphaFoldDB" id="A0A4C1SS36"/>
<dbReference type="EMBL" id="BGZK01000016">
    <property type="protein sequence ID" value="GBP04979.1"/>
    <property type="molecule type" value="Genomic_DNA"/>
</dbReference>
<keyword evidence="3" id="KW-1185">Reference proteome</keyword>
<evidence type="ECO:0000256" key="1">
    <source>
        <dbReference type="SAM" id="MobiDB-lite"/>
    </source>
</evidence>
<evidence type="ECO:0000313" key="2">
    <source>
        <dbReference type="EMBL" id="GBP04979.1"/>
    </source>
</evidence>
<feature type="region of interest" description="Disordered" evidence="1">
    <location>
        <begin position="17"/>
        <end position="64"/>
    </location>
</feature>
<protein>
    <submittedName>
        <fullName evidence="2">Uncharacterized protein</fullName>
    </submittedName>
</protein>
<evidence type="ECO:0000313" key="3">
    <source>
        <dbReference type="Proteomes" id="UP000299102"/>
    </source>
</evidence>
<reference evidence="2 3" key="1">
    <citation type="journal article" date="2019" name="Commun. Biol.">
        <title>The bagworm genome reveals a unique fibroin gene that provides high tensile strength.</title>
        <authorList>
            <person name="Kono N."/>
            <person name="Nakamura H."/>
            <person name="Ohtoshi R."/>
            <person name="Tomita M."/>
            <person name="Numata K."/>
            <person name="Arakawa K."/>
        </authorList>
    </citation>
    <scope>NUCLEOTIDE SEQUENCE [LARGE SCALE GENOMIC DNA]</scope>
</reference>
<organism evidence="2 3">
    <name type="scientific">Eumeta variegata</name>
    <name type="common">Bagworm moth</name>
    <name type="synonym">Eumeta japonica</name>
    <dbReference type="NCBI Taxonomy" id="151549"/>
    <lineage>
        <taxon>Eukaryota</taxon>
        <taxon>Metazoa</taxon>
        <taxon>Ecdysozoa</taxon>
        <taxon>Arthropoda</taxon>
        <taxon>Hexapoda</taxon>
        <taxon>Insecta</taxon>
        <taxon>Pterygota</taxon>
        <taxon>Neoptera</taxon>
        <taxon>Endopterygota</taxon>
        <taxon>Lepidoptera</taxon>
        <taxon>Glossata</taxon>
        <taxon>Ditrysia</taxon>
        <taxon>Tineoidea</taxon>
        <taxon>Psychidae</taxon>
        <taxon>Oiketicinae</taxon>
        <taxon>Eumeta</taxon>
    </lineage>
</organism>
<dbReference type="OrthoDB" id="8191541at2759"/>
<dbReference type="Proteomes" id="UP000299102">
    <property type="component" value="Unassembled WGS sequence"/>
</dbReference>